<sequence length="82" mass="9580">MKKHTKIYLKYFGYDISDFVPCETCGSKAIDIHHIDARGMGGSDKDSIENLMALCRECHIRYGDIKEKKEWLKELHTFNLSR</sequence>
<dbReference type="EMBL" id="LR796568">
    <property type="protein sequence ID" value="CAB4152098.1"/>
    <property type="molecule type" value="Genomic_DNA"/>
</dbReference>
<dbReference type="SMART" id="SM00507">
    <property type="entry name" value="HNHc"/>
    <property type="match status" value="1"/>
</dbReference>
<dbReference type="GO" id="GO:0008270">
    <property type="term" value="F:zinc ion binding"/>
    <property type="evidence" value="ECO:0007669"/>
    <property type="project" value="InterPro"/>
</dbReference>
<feature type="domain" description="HNH nuclease" evidence="1">
    <location>
        <begin position="6"/>
        <end position="60"/>
    </location>
</feature>
<reference evidence="2" key="1">
    <citation type="submission" date="2020-04" db="EMBL/GenBank/DDBJ databases">
        <authorList>
            <person name="Chiriac C."/>
            <person name="Salcher M."/>
            <person name="Ghai R."/>
            <person name="Kavagutti S V."/>
        </authorList>
    </citation>
    <scope>NUCLEOTIDE SEQUENCE</scope>
</reference>
<protein>
    <submittedName>
        <fullName evidence="2">HNHc domain containing protein</fullName>
    </submittedName>
</protein>
<dbReference type="Pfam" id="PF01844">
    <property type="entry name" value="HNH"/>
    <property type="match status" value="1"/>
</dbReference>
<proteinExistence type="predicted"/>
<dbReference type="InterPro" id="IPR002711">
    <property type="entry name" value="HNH"/>
</dbReference>
<dbReference type="GO" id="GO:0004519">
    <property type="term" value="F:endonuclease activity"/>
    <property type="evidence" value="ECO:0007669"/>
    <property type="project" value="InterPro"/>
</dbReference>
<gene>
    <name evidence="2" type="ORF">UFOVP595_45</name>
</gene>
<evidence type="ECO:0000259" key="1">
    <source>
        <dbReference type="SMART" id="SM00507"/>
    </source>
</evidence>
<dbReference type="CDD" id="cd00085">
    <property type="entry name" value="HNHc"/>
    <property type="match status" value="1"/>
</dbReference>
<dbReference type="Gene3D" id="1.10.30.50">
    <property type="match status" value="1"/>
</dbReference>
<dbReference type="InterPro" id="IPR003615">
    <property type="entry name" value="HNH_nuc"/>
</dbReference>
<accession>A0A6J5MZZ8</accession>
<name>A0A6J5MZZ8_9CAUD</name>
<evidence type="ECO:0000313" key="2">
    <source>
        <dbReference type="EMBL" id="CAB4152098.1"/>
    </source>
</evidence>
<dbReference type="GO" id="GO:0003676">
    <property type="term" value="F:nucleic acid binding"/>
    <property type="evidence" value="ECO:0007669"/>
    <property type="project" value="InterPro"/>
</dbReference>
<organism evidence="2">
    <name type="scientific">uncultured Caudovirales phage</name>
    <dbReference type="NCBI Taxonomy" id="2100421"/>
    <lineage>
        <taxon>Viruses</taxon>
        <taxon>Duplodnaviria</taxon>
        <taxon>Heunggongvirae</taxon>
        <taxon>Uroviricota</taxon>
        <taxon>Caudoviricetes</taxon>
        <taxon>Peduoviridae</taxon>
        <taxon>Maltschvirus</taxon>
        <taxon>Maltschvirus maltsch</taxon>
    </lineage>
</organism>